<dbReference type="PANTHER" id="PTHR45749">
    <property type="match status" value="1"/>
</dbReference>
<name>A0A4Y2G908_ARAVE</name>
<evidence type="ECO:0000313" key="1">
    <source>
        <dbReference type="EMBL" id="GBM49185.1"/>
    </source>
</evidence>
<keyword evidence="2" id="KW-1185">Reference proteome</keyword>
<comment type="caution">
    <text evidence="1">The sequence shown here is derived from an EMBL/GenBank/DDBJ whole genome shotgun (WGS) entry which is preliminary data.</text>
</comment>
<dbReference type="SUPFAM" id="SSF53098">
    <property type="entry name" value="Ribonuclease H-like"/>
    <property type="match status" value="1"/>
</dbReference>
<organism evidence="1 2">
    <name type="scientific">Araneus ventricosus</name>
    <name type="common">Orbweaver spider</name>
    <name type="synonym">Epeira ventricosa</name>
    <dbReference type="NCBI Taxonomy" id="182803"/>
    <lineage>
        <taxon>Eukaryota</taxon>
        <taxon>Metazoa</taxon>
        <taxon>Ecdysozoa</taxon>
        <taxon>Arthropoda</taxon>
        <taxon>Chelicerata</taxon>
        <taxon>Arachnida</taxon>
        <taxon>Araneae</taxon>
        <taxon>Araneomorphae</taxon>
        <taxon>Entelegynae</taxon>
        <taxon>Araneoidea</taxon>
        <taxon>Araneidae</taxon>
        <taxon>Araneus</taxon>
    </lineage>
</organism>
<proteinExistence type="predicted"/>
<sequence>MRYGQGYDNASTMVGVHSRVQARICQLNPKALFVACTNHSLNLCGVHSFATVPLCVNFLRTLESLHMFFSGSTHRWTILPTNVEVTLKRLSETRWSAQYEAVKPEFKCNAYV</sequence>
<accession>A0A4Y2G908</accession>
<gene>
    <name evidence="1" type="ORF">AVEN_103800_1</name>
</gene>
<protein>
    <recommendedName>
        <fullName evidence="3">DUF4371 domain-containing protein</fullName>
    </recommendedName>
</protein>
<evidence type="ECO:0000313" key="2">
    <source>
        <dbReference type="Proteomes" id="UP000499080"/>
    </source>
</evidence>
<reference evidence="1 2" key="1">
    <citation type="journal article" date="2019" name="Sci. Rep.">
        <title>Orb-weaving spider Araneus ventricosus genome elucidates the spidroin gene catalogue.</title>
        <authorList>
            <person name="Kono N."/>
            <person name="Nakamura H."/>
            <person name="Ohtoshi R."/>
            <person name="Moran D.A.P."/>
            <person name="Shinohara A."/>
            <person name="Yoshida Y."/>
            <person name="Fujiwara M."/>
            <person name="Mori M."/>
            <person name="Tomita M."/>
            <person name="Arakawa K."/>
        </authorList>
    </citation>
    <scope>NUCLEOTIDE SEQUENCE [LARGE SCALE GENOMIC DNA]</scope>
</reference>
<dbReference type="EMBL" id="BGPR01001243">
    <property type="protein sequence ID" value="GBM49185.1"/>
    <property type="molecule type" value="Genomic_DNA"/>
</dbReference>
<dbReference type="AlphaFoldDB" id="A0A4Y2G908"/>
<evidence type="ECO:0008006" key="3">
    <source>
        <dbReference type="Google" id="ProtNLM"/>
    </source>
</evidence>
<dbReference type="PANTHER" id="PTHR45749:SF21">
    <property type="entry name" value="DUF4371 DOMAIN-CONTAINING PROTEIN"/>
    <property type="match status" value="1"/>
</dbReference>
<dbReference type="Proteomes" id="UP000499080">
    <property type="component" value="Unassembled WGS sequence"/>
</dbReference>
<dbReference type="OrthoDB" id="10063284at2759"/>
<dbReference type="InterPro" id="IPR012337">
    <property type="entry name" value="RNaseH-like_sf"/>
</dbReference>